<dbReference type="SUPFAM" id="SSF54909">
    <property type="entry name" value="Dimeric alpha+beta barrel"/>
    <property type="match status" value="1"/>
</dbReference>
<gene>
    <name evidence="2" type="ORF">PS918_00517</name>
</gene>
<evidence type="ECO:0000313" key="2">
    <source>
        <dbReference type="EMBL" id="VVP67111.1"/>
    </source>
</evidence>
<sequence>MSSRVYVMASFVVKPQGLETMRGVLAELSRQTALEPGCLEYAYYQSLANPLEFSSFEVWEDPDSEARHWQTPHLQAALAQASDLLQGDARIVKYQRVTG</sequence>
<dbReference type="GO" id="GO:0003824">
    <property type="term" value="F:catalytic activity"/>
    <property type="evidence" value="ECO:0007669"/>
    <property type="project" value="TreeGrafter"/>
</dbReference>
<dbReference type="PROSITE" id="PS51725">
    <property type="entry name" value="ABM"/>
    <property type="match status" value="1"/>
</dbReference>
<dbReference type="EMBL" id="CABVIY010000001">
    <property type="protein sequence ID" value="VVP67111.1"/>
    <property type="molecule type" value="Genomic_DNA"/>
</dbReference>
<feature type="domain" description="ABM" evidence="1">
    <location>
        <begin position="5"/>
        <end position="93"/>
    </location>
</feature>
<proteinExistence type="predicted"/>
<dbReference type="InterPro" id="IPR007138">
    <property type="entry name" value="ABM_dom"/>
</dbReference>
<dbReference type="AlphaFoldDB" id="A0A5E7QYL8"/>
<evidence type="ECO:0000313" key="3">
    <source>
        <dbReference type="Proteomes" id="UP000326611"/>
    </source>
</evidence>
<dbReference type="InterPro" id="IPR050744">
    <property type="entry name" value="AI-2_Isomerase_LsrG"/>
</dbReference>
<dbReference type="Pfam" id="PF03992">
    <property type="entry name" value="ABM"/>
    <property type="match status" value="1"/>
</dbReference>
<dbReference type="PANTHER" id="PTHR33336">
    <property type="entry name" value="QUINOL MONOOXYGENASE YGIN-RELATED"/>
    <property type="match status" value="1"/>
</dbReference>
<accession>A0A5E7QYL8</accession>
<dbReference type="PANTHER" id="PTHR33336:SF3">
    <property type="entry name" value="ABM DOMAIN-CONTAINING PROTEIN"/>
    <property type="match status" value="1"/>
</dbReference>
<organism evidence="2 3">
    <name type="scientific">Pseudomonas fluorescens</name>
    <dbReference type="NCBI Taxonomy" id="294"/>
    <lineage>
        <taxon>Bacteria</taxon>
        <taxon>Pseudomonadati</taxon>
        <taxon>Pseudomonadota</taxon>
        <taxon>Gammaproteobacteria</taxon>
        <taxon>Pseudomonadales</taxon>
        <taxon>Pseudomonadaceae</taxon>
        <taxon>Pseudomonas</taxon>
    </lineage>
</organism>
<dbReference type="OrthoDB" id="6912333at2"/>
<dbReference type="InterPro" id="IPR011008">
    <property type="entry name" value="Dimeric_a/b-barrel"/>
</dbReference>
<name>A0A5E7QYL8_PSEFL</name>
<reference evidence="2 3" key="1">
    <citation type="submission" date="2019-09" db="EMBL/GenBank/DDBJ databases">
        <authorList>
            <person name="Chandra G."/>
            <person name="Truman W A."/>
        </authorList>
    </citation>
    <scope>NUCLEOTIDE SEQUENCE [LARGE SCALE GENOMIC DNA]</scope>
    <source>
        <strain evidence="2">PS918</strain>
    </source>
</reference>
<dbReference type="RefSeq" id="WP_150768704.1">
    <property type="nucleotide sequence ID" value="NZ_CABVIY010000001.1"/>
</dbReference>
<dbReference type="Proteomes" id="UP000326611">
    <property type="component" value="Unassembled WGS sequence"/>
</dbReference>
<protein>
    <recommendedName>
        <fullName evidence="1">ABM domain-containing protein</fullName>
    </recommendedName>
</protein>
<evidence type="ECO:0000259" key="1">
    <source>
        <dbReference type="PROSITE" id="PS51725"/>
    </source>
</evidence>
<dbReference type="Gene3D" id="3.30.70.100">
    <property type="match status" value="1"/>
</dbReference>